<dbReference type="InterPro" id="IPR050723">
    <property type="entry name" value="CFA/CMAS"/>
</dbReference>
<dbReference type="RefSeq" id="XP_047838783.1">
    <property type="nucleotide sequence ID" value="XM_047982815.1"/>
</dbReference>
<dbReference type="InterPro" id="IPR029063">
    <property type="entry name" value="SAM-dependent_MTases_sf"/>
</dbReference>
<dbReference type="AlphaFoldDB" id="A0A9Q8V803"/>
<dbReference type="Proteomes" id="UP000829364">
    <property type="component" value="Chromosome 2"/>
</dbReference>
<evidence type="ECO:0000313" key="2">
    <source>
        <dbReference type="Proteomes" id="UP000829364"/>
    </source>
</evidence>
<evidence type="ECO:0000313" key="1">
    <source>
        <dbReference type="EMBL" id="UNI15302.1"/>
    </source>
</evidence>
<dbReference type="Gene3D" id="3.40.50.150">
    <property type="entry name" value="Vaccinia Virus protein VP39"/>
    <property type="match status" value="1"/>
</dbReference>
<dbReference type="GO" id="GO:0008825">
    <property type="term" value="F:cyclopropane-fatty-acyl-phospholipid synthase activity"/>
    <property type="evidence" value="ECO:0007669"/>
    <property type="project" value="UniProtKB-EC"/>
</dbReference>
<dbReference type="EC" id="2.1.1.79" evidence="1"/>
<protein>
    <submittedName>
        <fullName evidence="1">Cyclopropane-fatty-acyl-phospholipid synthase</fullName>
        <ecNumber evidence="1">2.1.1.79</ecNumber>
    </submittedName>
</protein>
<dbReference type="Pfam" id="PF02353">
    <property type="entry name" value="CMAS"/>
    <property type="match status" value="1"/>
</dbReference>
<dbReference type="GO" id="GO:0032259">
    <property type="term" value="P:methylation"/>
    <property type="evidence" value="ECO:0007669"/>
    <property type="project" value="UniProtKB-KW"/>
</dbReference>
<dbReference type="EMBL" id="CP086355">
    <property type="protein sequence ID" value="UNI15302.1"/>
    <property type="molecule type" value="Genomic_DNA"/>
</dbReference>
<keyword evidence="2" id="KW-1185">Reference proteome</keyword>
<dbReference type="SUPFAM" id="SSF53335">
    <property type="entry name" value="S-adenosyl-L-methionine-dependent methyltransferases"/>
    <property type="match status" value="1"/>
</dbReference>
<dbReference type="PANTHER" id="PTHR43667">
    <property type="entry name" value="CYCLOPROPANE-FATTY-ACYL-PHOSPHOLIPID SYNTHASE"/>
    <property type="match status" value="1"/>
</dbReference>
<keyword evidence="1" id="KW-0489">Methyltransferase</keyword>
<dbReference type="PANTHER" id="PTHR43667:SF2">
    <property type="entry name" value="FATTY ACID C-METHYL TRANSFERASE"/>
    <property type="match status" value="1"/>
</dbReference>
<accession>A0A9Q8V803</accession>
<dbReference type="GeneID" id="72063806"/>
<gene>
    <name evidence="1" type="ORF">JDV02_001844</name>
</gene>
<organism evidence="1 2">
    <name type="scientific">Purpureocillium takamizusanense</name>
    <dbReference type="NCBI Taxonomy" id="2060973"/>
    <lineage>
        <taxon>Eukaryota</taxon>
        <taxon>Fungi</taxon>
        <taxon>Dikarya</taxon>
        <taxon>Ascomycota</taxon>
        <taxon>Pezizomycotina</taxon>
        <taxon>Sordariomycetes</taxon>
        <taxon>Hypocreomycetidae</taxon>
        <taxon>Hypocreales</taxon>
        <taxon>Ophiocordycipitaceae</taxon>
        <taxon>Purpureocillium</taxon>
    </lineage>
</organism>
<dbReference type="OrthoDB" id="8300214at2759"/>
<proteinExistence type="predicted"/>
<dbReference type="CDD" id="cd02440">
    <property type="entry name" value="AdoMet_MTases"/>
    <property type="match status" value="1"/>
</dbReference>
<reference evidence="1" key="1">
    <citation type="submission" date="2021-11" db="EMBL/GenBank/DDBJ databases">
        <title>Purpureocillium_takamizusanense_genome.</title>
        <authorList>
            <person name="Nguyen N.-H."/>
        </authorList>
    </citation>
    <scope>NUCLEOTIDE SEQUENCE</scope>
    <source>
        <strain evidence="1">PT3</strain>
    </source>
</reference>
<keyword evidence="1" id="KW-0808">Transferase</keyword>
<name>A0A9Q8V803_9HYPO</name>
<sequence length="495" mass="55012">MQHHSDMAAQITSTLEAVTARLLWWAQPWTAHLSRLAVLRILARITTGSLLVIDESRATKHVFGHSPLTGEDHEAAGGASVPPSLHVELVVKSEAFWSRLLFLADIGFAECYMLGDVECNDLTAFFQVCAPIVHPMLSRIHIYSPCPCQLFISNRAELGNGETVFSMLPSAIATIGRPTNSRATSLLNTAAHYDISNDMFAAFLSKDMTYSCPIWRTAPAREPRGEVESLQDAQHRKLQRFIQGARIAASDHVLEIGTGWGSFAIEAVKQTGCRITSITLSRRQKELAERRVKLAGLAHRIEVKFMDYRDLPTPEKPFDKIISIEMIEAVGKAHLAEYFAAIHTLLNPDTGIAMFQCITIPEALHAAGDGKSGFIDRYIFPGGYLPSTTELVNHITMQSKGTLVVESIENIGAHYARALRLWREKFITEFDSTISPTMQHHRSSPTSHEASEVFRRKWEYYFSYCEAGFLTRTLGDVIITVGRVGAMELAEGIPL</sequence>